<dbReference type="Proteomes" id="UP000886740">
    <property type="component" value="Unassembled WGS sequence"/>
</dbReference>
<feature type="domain" description="DUF5723" evidence="2">
    <location>
        <begin position="41"/>
        <end position="425"/>
    </location>
</feature>
<protein>
    <recommendedName>
        <fullName evidence="2">DUF5723 domain-containing protein</fullName>
    </recommendedName>
</protein>
<evidence type="ECO:0000259" key="2">
    <source>
        <dbReference type="Pfam" id="PF18990"/>
    </source>
</evidence>
<feature type="signal peptide" evidence="1">
    <location>
        <begin position="1"/>
        <end position="22"/>
    </location>
</feature>
<dbReference type="AlphaFoldDB" id="A0A9D1XBE5"/>
<gene>
    <name evidence="3" type="ORF">H9977_07715</name>
</gene>
<sequence length="453" mass="50044">MRHTKCFLGCLGLLLSANVAFAQDKAAYFNRNLHVANQLNPAILPERGYLALPFIGGFRIDGATDFTNLSDLIYAISADEKVLNDDSFYDQMKPDNRMNLDMNVNVLSVGWWRGANFWSINVGLKFSFGASVPKSLFEYMRDLNLYEDSDLHMQNVDIRNFQLNTRAYSDIGVGYARQLTERLSIGARAKLLLGFADIDFKVDEMVLDMNLPDYPDSPESWTTGANYGGYSAAKGHLRTAYNGGGLTFDEQGQVDEFALDGFGIAGYGLGVDLGVAYSPIDHLNLSASVTDLGFLKWREEAISIASVDNSEQVEITYENYDRYLGDDIFNPSRYNLTEDEPESYKTGLRTTLSVGAEYRLGAQEQFSVGSLYNIRFSEPFNRSTISLVGGYVPKGSSFNASLAYSYIQSTGNALEALIKFGNSFIGANYVLAGEQASFGVYLGMSIPLGAIRE</sequence>
<organism evidence="3 4">
    <name type="scientific">Candidatus Parabacteroides intestinipullorum</name>
    <dbReference type="NCBI Taxonomy" id="2838723"/>
    <lineage>
        <taxon>Bacteria</taxon>
        <taxon>Pseudomonadati</taxon>
        <taxon>Bacteroidota</taxon>
        <taxon>Bacteroidia</taxon>
        <taxon>Bacteroidales</taxon>
        <taxon>Tannerellaceae</taxon>
        <taxon>Parabacteroides</taxon>
    </lineage>
</organism>
<reference evidence="3" key="2">
    <citation type="submission" date="2021-04" db="EMBL/GenBank/DDBJ databases">
        <authorList>
            <person name="Gilroy R."/>
        </authorList>
    </citation>
    <scope>NUCLEOTIDE SEQUENCE</scope>
    <source>
        <strain evidence="3">ChiGjej6B6-14162</strain>
    </source>
</reference>
<comment type="caution">
    <text evidence="3">The sequence shown here is derived from an EMBL/GenBank/DDBJ whole genome shotgun (WGS) entry which is preliminary data.</text>
</comment>
<dbReference type="Pfam" id="PF18990">
    <property type="entry name" value="DUF5723"/>
    <property type="match status" value="1"/>
</dbReference>
<dbReference type="InterPro" id="IPR043781">
    <property type="entry name" value="DUF5723"/>
</dbReference>
<feature type="chain" id="PRO_5038680020" description="DUF5723 domain-containing protein" evidence="1">
    <location>
        <begin position="23"/>
        <end position="453"/>
    </location>
</feature>
<evidence type="ECO:0000313" key="3">
    <source>
        <dbReference type="EMBL" id="HIX74900.1"/>
    </source>
</evidence>
<accession>A0A9D1XBE5</accession>
<dbReference type="EMBL" id="DXEL01000054">
    <property type="protein sequence ID" value="HIX74900.1"/>
    <property type="molecule type" value="Genomic_DNA"/>
</dbReference>
<dbReference type="Gene3D" id="2.40.160.60">
    <property type="entry name" value="Outer membrane protein transport protein (OMPP1/FadL/TodX)"/>
    <property type="match status" value="1"/>
</dbReference>
<name>A0A9D1XBE5_9BACT</name>
<reference evidence="3" key="1">
    <citation type="journal article" date="2021" name="PeerJ">
        <title>Extensive microbial diversity within the chicken gut microbiome revealed by metagenomics and culture.</title>
        <authorList>
            <person name="Gilroy R."/>
            <person name="Ravi A."/>
            <person name="Getino M."/>
            <person name="Pursley I."/>
            <person name="Horton D.L."/>
            <person name="Alikhan N.F."/>
            <person name="Baker D."/>
            <person name="Gharbi K."/>
            <person name="Hall N."/>
            <person name="Watson M."/>
            <person name="Adriaenssens E.M."/>
            <person name="Foster-Nyarko E."/>
            <person name="Jarju S."/>
            <person name="Secka A."/>
            <person name="Antonio M."/>
            <person name="Oren A."/>
            <person name="Chaudhuri R.R."/>
            <person name="La Ragione R."/>
            <person name="Hildebrand F."/>
            <person name="Pallen M.J."/>
        </authorList>
    </citation>
    <scope>NUCLEOTIDE SEQUENCE</scope>
    <source>
        <strain evidence="3">ChiGjej6B6-14162</strain>
    </source>
</reference>
<evidence type="ECO:0000313" key="4">
    <source>
        <dbReference type="Proteomes" id="UP000886740"/>
    </source>
</evidence>
<keyword evidence="1" id="KW-0732">Signal</keyword>
<proteinExistence type="predicted"/>
<evidence type="ECO:0000256" key="1">
    <source>
        <dbReference type="SAM" id="SignalP"/>
    </source>
</evidence>